<feature type="transmembrane region" description="Helical" evidence="5">
    <location>
        <begin position="36"/>
        <end position="58"/>
    </location>
</feature>
<dbReference type="STRING" id="745411.B3C1_08861"/>
<dbReference type="RefSeq" id="WP_008484303.1">
    <property type="nucleotide sequence ID" value="NZ_AMRI01000010.1"/>
</dbReference>
<organism evidence="6 7">
    <name type="scientific">Gallaecimonas xiamenensis 3-C-1</name>
    <dbReference type="NCBI Taxonomy" id="745411"/>
    <lineage>
        <taxon>Bacteria</taxon>
        <taxon>Pseudomonadati</taxon>
        <taxon>Pseudomonadota</taxon>
        <taxon>Gammaproteobacteria</taxon>
        <taxon>Enterobacterales</taxon>
        <taxon>Gallaecimonadaceae</taxon>
        <taxon>Gallaecimonas</taxon>
    </lineage>
</organism>
<evidence type="ECO:0000256" key="3">
    <source>
        <dbReference type="ARBA" id="ARBA00022989"/>
    </source>
</evidence>
<dbReference type="PATRIC" id="fig|745411.4.peg.1730"/>
<dbReference type="AlphaFoldDB" id="K2IWW9"/>
<dbReference type="EMBL" id="AMRI01000010">
    <property type="protein sequence ID" value="EKE74986.1"/>
    <property type="molecule type" value="Genomic_DNA"/>
</dbReference>
<keyword evidence="7" id="KW-1185">Reference proteome</keyword>
<keyword evidence="3 5" id="KW-1133">Transmembrane helix</keyword>
<evidence type="ECO:0000313" key="7">
    <source>
        <dbReference type="Proteomes" id="UP000006755"/>
    </source>
</evidence>
<dbReference type="Pfam" id="PF04172">
    <property type="entry name" value="LrgB"/>
    <property type="match status" value="1"/>
</dbReference>
<evidence type="ECO:0000256" key="4">
    <source>
        <dbReference type="ARBA" id="ARBA00023136"/>
    </source>
</evidence>
<dbReference type="PANTHER" id="PTHR30249:SF16">
    <property type="entry name" value="INNER MEMBRANE PROTEIN"/>
    <property type="match status" value="1"/>
</dbReference>
<evidence type="ECO:0000256" key="5">
    <source>
        <dbReference type="SAM" id="Phobius"/>
    </source>
</evidence>
<accession>K2IWW9</accession>
<feature type="transmembrane region" description="Helical" evidence="5">
    <location>
        <begin position="6"/>
        <end position="24"/>
    </location>
</feature>
<dbReference type="Proteomes" id="UP000006755">
    <property type="component" value="Unassembled WGS sequence"/>
</dbReference>
<keyword evidence="2 5" id="KW-0812">Transmembrane</keyword>
<keyword evidence="4 5" id="KW-0472">Membrane</keyword>
<proteinExistence type="predicted"/>
<protein>
    <submittedName>
        <fullName evidence="6">Murein hydrolase export regulator, LrgB family protein</fullName>
    </submittedName>
</protein>
<comment type="subcellular location">
    <subcellularLocation>
        <location evidence="1">Membrane</location>
        <topology evidence="1">Multi-pass membrane protein</topology>
    </subcellularLocation>
</comment>
<feature type="transmembrane region" description="Helical" evidence="5">
    <location>
        <begin position="152"/>
        <end position="173"/>
    </location>
</feature>
<feature type="transmembrane region" description="Helical" evidence="5">
    <location>
        <begin position="208"/>
        <end position="230"/>
    </location>
</feature>
<name>K2IWW9_9GAMM</name>
<dbReference type="PANTHER" id="PTHR30249">
    <property type="entry name" value="PUTATIVE SEROTONIN TRANSPORTER"/>
    <property type="match status" value="1"/>
</dbReference>
<evidence type="ECO:0000313" key="6">
    <source>
        <dbReference type="EMBL" id="EKE74986.1"/>
    </source>
</evidence>
<sequence length="234" mass="24669">MTLPANPWLQGAFWSLLTIAFYLLAKAIHRRWRRSWLTPLLLAPALLLVPVLALHASYHDYISATGWLVALLGPTTVAFAVPIYEQRAVIRRYWPVLALGALAGSLTAVLTSWALATLLGLDGALRLSLLPRSISTPFAMAMSTDIGGLPDLTAIFVVITGVLGGVIGEVLLLRLKVRSALAKGAALGMGAHGAGTAKAQELGREEGTIAGLVMVLVGLLNVLAAPLLAWCLAP</sequence>
<feature type="transmembrane region" description="Helical" evidence="5">
    <location>
        <begin position="96"/>
        <end position="121"/>
    </location>
</feature>
<evidence type="ECO:0000256" key="2">
    <source>
        <dbReference type="ARBA" id="ARBA00022692"/>
    </source>
</evidence>
<feature type="transmembrane region" description="Helical" evidence="5">
    <location>
        <begin position="64"/>
        <end position="84"/>
    </location>
</feature>
<reference evidence="6 7" key="1">
    <citation type="journal article" date="2012" name="J. Bacteriol.">
        <title>Genome Sequence of Gallaecimonas xiamenensis Type Strain 3-C-1.</title>
        <authorList>
            <person name="Lai Q."/>
            <person name="Wang L."/>
            <person name="Wang W."/>
            <person name="Shao Z."/>
        </authorList>
    </citation>
    <scope>NUCLEOTIDE SEQUENCE [LARGE SCALE GENOMIC DNA]</scope>
    <source>
        <strain evidence="6 7">3-C-1</strain>
    </source>
</reference>
<dbReference type="InterPro" id="IPR007300">
    <property type="entry name" value="CidB/LrgB"/>
</dbReference>
<keyword evidence="6" id="KW-0378">Hydrolase</keyword>
<evidence type="ECO:0000256" key="1">
    <source>
        <dbReference type="ARBA" id="ARBA00004141"/>
    </source>
</evidence>
<gene>
    <name evidence="6" type="ORF">B3C1_08861</name>
</gene>
<dbReference type="GO" id="GO:0016787">
    <property type="term" value="F:hydrolase activity"/>
    <property type="evidence" value="ECO:0007669"/>
    <property type="project" value="UniProtKB-KW"/>
</dbReference>
<dbReference type="GO" id="GO:0016020">
    <property type="term" value="C:membrane"/>
    <property type="evidence" value="ECO:0007669"/>
    <property type="project" value="UniProtKB-SubCell"/>
</dbReference>
<dbReference type="eggNOG" id="COG1346">
    <property type="taxonomic scope" value="Bacteria"/>
</dbReference>
<comment type="caution">
    <text evidence="6">The sequence shown here is derived from an EMBL/GenBank/DDBJ whole genome shotgun (WGS) entry which is preliminary data.</text>
</comment>
<dbReference type="OrthoDB" id="9811701at2"/>